<evidence type="ECO:0000313" key="1">
    <source>
        <dbReference type="EMBL" id="AIQ61002.1"/>
    </source>
</evidence>
<dbReference type="Proteomes" id="UP000029518">
    <property type="component" value="Chromosome"/>
</dbReference>
<gene>
    <name evidence="1" type="ORF">PBOR_31900</name>
</gene>
<protein>
    <submittedName>
        <fullName evidence="1">Uncharacterized protein</fullName>
    </submittedName>
</protein>
<dbReference type="EMBL" id="CP009285">
    <property type="protein sequence ID" value="AIQ61002.1"/>
    <property type="molecule type" value="Genomic_DNA"/>
</dbReference>
<name>A0A089LJG4_PAEBO</name>
<accession>A0A089LJG4</accession>
<dbReference type="AlphaFoldDB" id="A0A089LJG4"/>
<dbReference type="KEGG" id="pbd:PBOR_31900"/>
<keyword evidence="2" id="KW-1185">Reference proteome</keyword>
<evidence type="ECO:0000313" key="2">
    <source>
        <dbReference type="Proteomes" id="UP000029518"/>
    </source>
</evidence>
<dbReference type="HOGENOM" id="CLU_2937223_0_0_9"/>
<sequence>MVLMAADRSTLNTAGDLDGFAAASSKGQISGVSAMVLMAVDRSPLNTADDCMVLKAVTAA</sequence>
<organism evidence="1 2">
    <name type="scientific">Paenibacillus borealis</name>
    <dbReference type="NCBI Taxonomy" id="160799"/>
    <lineage>
        <taxon>Bacteria</taxon>
        <taxon>Bacillati</taxon>
        <taxon>Bacillota</taxon>
        <taxon>Bacilli</taxon>
        <taxon>Bacillales</taxon>
        <taxon>Paenibacillaceae</taxon>
        <taxon>Paenibacillus</taxon>
    </lineage>
</organism>
<reference evidence="1" key="1">
    <citation type="submission" date="2014-08" db="EMBL/GenBank/DDBJ databases">
        <title>Comparative genomics of the Paenibacillus odorifer group.</title>
        <authorList>
            <person name="den Bakker H.C."/>
            <person name="Tsai Y.-C.Y.-C."/>
            <person name="Martin N."/>
            <person name="Korlach J."/>
            <person name="Wiedmann M."/>
        </authorList>
    </citation>
    <scope>NUCLEOTIDE SEQUENCE [LARGE SCALE GENOMIC DNA]</scope>
    <source>
        <strain evidence="1">DSM 13188</strain>
    </source>
</reference>
<proteinExistence type="predicted"/>